<keyword evidence="2" id="KW-1185">Reference proteome</keyword>
<proteinExistence type="predicted"/>
<evidence type="ECO:0000313" key="1">
    <source>
        <dbReference type="EMBL" id="CAI6097223.1"/>
    </source>
</evidence>
<comment type="caution">
    <text evidence="1">The sequence shown here is derived from an EMBL/GenBank/DDBJ whole genome shotgun (WGS) entry which is preliminary data.</text>
</comment>
<accession>A0AA35MHG7</accession>
<organism evidence="1 2">
    <name type="scientific">Clonostachys chloroleuca</name>
    <dbReference type="NCBI Taxonomy" id="1926264"/>
    <lineage>
        <taxon>Eukaryota</taxon>
        <taxon>Fungi</taxon>
        <taxon>Dikarya</taxon>
        <taxon>Ascomycota</taxon>
        <taxon>Pezizomycotina</taxon>
        <taxon>Sordariomycetes</taxon>
        <taxon>Hypocreomycetidae</taxon>
        <taxon>Hypocreales</taxon>
        <taxon>Bionectriaceae</taxon>
        <taxon>Clonostachys</taxon>
    </lineage>
</organism>
<dbReference type="AlphaFoldDB" id="A0AA35MHG7"/>
<gene>
    <name evidence="1" type="ORF">CCHLO57077_00014568</name>
</gene>
<name>A0AA35MHG7_9HYPO</name>
<dbReference type="EMBL" id="CABFNP030001288">
    <property type="protein sequence ID" value="CAI6097223.1"/>
    <property type="molecule type" value="Genomic_DNA"/>
</dbReference>
<reference evidence="1" key="1">
    <citation type="submission" date="2023-01" db="EMBL/GenBank/DDBJ databases">
        <authorList>
            <person name="Piombo E."/>
        </authorList>
    </citation>
    <scope>NUCLEOTIDE SEQUENCE</scope>
</reference>
<protein>
    <submittedName>
        <fullName evidence="1">Uncharacterized protein</fullName>
    </submittedName>
</protein>
<dbReference type="Proteomes" id="UP001160390">
    <property type="component" value="Unassembled WGS sequence"/>
</dbReference>
<evidence type="ECO:0000313" key="2">
    <source>
        <dbReference type="Proteomes" id="UP001160390"/>
    </source>
</evidence>
<sequence length="156" mass="16502">MEVLKQGATVKEAITLTGVNLGEECFYVFESYAPWDTIDLTVIIDGLGLLACSQWLGAVVFRNSIMSIVAIKPFVSAPLANRSLPGALNSNCITAKATLITLHTSHGAICTGSGGSWGWLADAGIMVRSPSGSRGHQVLNYRPFTFKDTSLAILAG</sequence>